<dbReference type="PANTHER" id="PTHR44591:SF23">
    <property type="entry name" value="CHEY SUBFAMILY"/>
    <property type="match status" value="1"/>
</dbReference>
<dbReference type="Gene3D" id="3.40.50.2300">
    <property type="match status" value="1"/>
</dbReference>
<evidence type="ECO:0000313" key="5">
    <source>
        <dbReference type="Proteomes" id="UP001476950"/>
    </source>
</evidence>
<dbReference type="InterPro" id="IPR011006">
    <property type="entry name" value="CheY-like_superfamily"/>
</dbReference>
<comment type="caution">
    <text evidence="4">The sequence shown here is derived from an EMBL/GenBank/DDBJ whole genome shotgun (WGS) entry which is preliminary data.</text>
</comment>
<sequence>MARLQPLKDIQVLLVEDELDMAVLLTYLLENEGAAVTVTTTALEALQVLNKQRPQILLCNLRLPDLDGKALLEQVRQAPATASRQIPAIAVTSYSREYGEAAALKASFDYWLTKPIDPEPLVEAILQLVA</sequence>
<dbReference type="SMART" id="SM00448">
    <property type="entry name" value="REC"/>
    <property type="match status" value="1"/>
</dbReference>
<dbReference type="InterPro" id="IPR001789">
    <property type="entry name" value="Sig_transdc_resp-reg_receiver"/>
</dbReference>
<evidence type="ECO:0000256" key="2">
    <source>
        <dbReference type="PROSITE-ProRule" id="PRU00169"/>
    </source>
</evidence>
<evidence type="ECO:0000256" key="1">
    <source>
        <dbReference type="ARBA" id="ARBA00022553"/>
    </source>
</evidence>
<organism evidence="4 5">
    <name type="scientific">Stenomitos frigidus AS-A4</name>
    <dbReference type="NCBI Taxonomy" id="2933935"/>
    <lineage>
        <taxon>Bacteria</taxon>
        <taxon>Bacillati</taxon>
        <taxon>Cyanobacteriota</taxon>
        <taxon>Cyanophyceae</taxon>
        <taxon>Leptolyngbyales</taxon>
        <taxon>Leptolyngbyaceae</taxon>
        <taxon>Stenomitos</taxon>
    </lineage>
</organism>
<proteinExistence type="predicted"/>
<protein>
    <submittedName>
        <fullName evidence="4">Response regulator</fullName>
    </submittedName>
</protein>
<accession>A0ABV0KTV6</accession>
<evidence type="ECO:0000259" key="3">
    <source>
        <dbReference type="PROSITE" id="PS50110"/>
    </source>
</evidence>
<dbReference type="PANTHER" id="PTHR44591">
    <property type="entry name" value="STRESS RESPONSE REGULATOR PROTEIN 1"/>
    <property type="match status" value="1"/>
</dbReference>
<evidence type="ECO:0000313" key="4">
    <source>
        <dbReference type="EMBL" id="MEP1062675.1"/>
    </source>
</evidence>
<comment type="caution">
    <text evidence="2">Lacks conserved residue(s) required for the propagation of feature annotation.</text>
</comment>
<keyword evidence="5" id="KW-1185">Reference proteome</keyword>
<feature type="domain" description="Response regulatory" evidence="3">
    <location>
        <begin position="11"/>
        <end position="129"/>
    </location>
</feature>
<dbReference type="Proteomes" id="UP001476950">
    <property type="component" value="Unassembled WGS sequence"/>
</dbReference>
<dbReference type="SUPFAM" id="SSF52172">
    <property type="entry name" value="CheY-like"/>
    <property type="match status" value="1"/>
</dbReference>
<keyword evidence="1" id="KW-0597">Phosphoprotein</keyword>
<gene>
    <name evidence="4" type="ORF">NDI38_30335</name>
</gene>
<reference evidence="4 5" key="1">
    <citation type="submission" date="2022-04" db="EMBL/GenBank/DDBJ databases">
        <title>Positive selection, recombination, and allopatry shape intraspecific diversity of widespread and dominant cyanobacteria.</title>
        <authorList>
            <person name="Wei J."/>
            <person name="Shu W."/>
            <person name="Hu C."/>
        </authorList>
    </citation>
    <scope>NUCLEOTIDE SEQUENCE [LARGE SCALE GENOMIC DNA]</scope>
    <source>
        <strain evidence="4 5">AS-A4</strain>
    </source>
</reference>
<dbReference type="PROSITE" id="PS50110">
    <property type="entry name" value="RESPONSE_REGULATORY"/>
    <property type="match status" value="1"/>
</dbReference>
<dbReference type="Pfam" id="PF00072">
    <property type="entry name" value="Response_reg"/>
    <property type="match status" value="1"/>
</dbReference>
<name>A0ABV0KTV6_9CYAN</name>
<dbReference type="EMBL" id="JAMPLM010000079">
    <property type="protein sequence ID" value="MEP1062675.1"/>
    <property type="molecule type" value="Genomic_DNA"/>
</dbReference>
<dbReference type="RefSeq" id="WP_190452789.1">
    <property type="nucleotide sequence ID" value="NZ_JAMPLM010000079.1"/>
</dbReference>
<dbReference type="InterPro" id="IPR050595">
    <property type="entry name" value="Bact_response_regulator"/>
</dbReference>